<sequence length="322" mass="33634">MLGARGFIGQALVDRLNRESASVVTVVAPRLRSSAGDVDAVLADARSATGALADLAERFRDVDVVINAAGLAAPDGAAEDRMTGANAVLPVVAALAAQRAGVTRLVHLSSAAVQGDRPRLDESDDLAPFSAYSRSKALAERALRRLDDAAAPPDAPQGPPTAIVIVRATSVQGAGRPTTAALARVARSPLASVADGQPRTTPVVSVRHLVGFVLTVATWPGPLPAVVLQPGEGLRTDEVLRLAGGREPLRVPAPLCRAAVRTGYLAARLAGDRLRGAVRRVELMWFGQDADPAWARQNGVTVRGDVRDVLRRAGQQGRTDRP</sequence>
<dbReference type="InterPro" id="IPR001509">
    <property type="entry name" value="Epimerase_deHydtase"/>
</dbReference>
<keyword evidence="3" id="KW-1185">Reference proteome</keyword>
<dbReference type="PANTHER" id="PTHR48079">
    <property type="entry name" value="PROTEIN YEEZ"/>
    <property type="match status" value="1"/>
</dbReference>
<reference evidence="3" key="1">
    <citation type="journal article" date="2019" name="Int. J. Syst. Evol. Microbiol.">
        <title>The Global Catalogue of Microorganisms (GCM) 10K type strain sequencing project: providing services to taxonomists for standard genome sequencing and annotation.</title>
        <authorList>
            <consortium name="The Broad Institute Genomics Platform"/>
            <consortium name="The Broad Institute Genome Sequencing Center for Infectious Disease"/>
            <person name="Wu L."/>
            <person name="Ma J."/>
        </authorList>
    </citation>
    <scope>NUCLEOTIDE SEQUENCE [LARGE SCALE GENOMIC DNA]</scope>
    <source>
        <strain evidence="3">CGMCC 1.15480</strain>
    </source>
</reference>
<gene>
    <name evidence="2" type="ORF">GCM10011512_19000</name>
</gene>
<proteinExistence type="predicted"/>
<evidence type="ECO:0000259" key="1">
    <source>
        <dbReference type="Pfam" id="PF01370"/>
    </source>
</evidence>
<dbReference type="Gene3D" id="3.40.50.720">
    <property type="entry name" value="NAD(P)-binding Rossmann-like Domain"/>
    <property type="match status" value="1"/>
</dbReference>
<comment type="caution">
    <text evidence="2">The sequence shown here is derived from an EMBL/GenBank/DDBJ whole genome shotgun (WGS) entry which is preliminary data.</text>
</comment>
<name>A0ABQ1P6E2_9MICC</name>
<accession>A0ABQ1P6E2</accession>
<dbReference type="InterPro" id="IPR051783">
    <property type="entry name" value="NAD(P)-dependent_oxidoreduct"/>
</dbReference>
<protein>
    <recommendedName>
        <fullName evidence="1">NAD-dependent epimerase/dehydratase domain-containing protein</fullName>
    </recommendedName>
</protein>
<evidence type="ECO:0000313" key="3">
    <source>
        <dbReference type="Proteomes" id="UP000597761"/>
    </source>
</evidence>
<dbReference type="Proteomes" id="UP000597761">
    <property type="component" value="Unassembled WGS sequence"/>
</dbReference>
<dbReference type="PANTHER" id="PTHR48079:SF6">
    <property type="entry name" value="NAD(P)-BINDING DOMAIN-CONTAINING PROTEIN-RELATED"/>
    <property type="match status" value="1"/>
</dbReference>
<dbReference type="EMBL" id="BMJI01000010">
    <property type="protein sequence ID" value="GGC92138.1"/>
    <property type="molecule type" value="Genomic_DNA"/>
</dbReference>
<feature type="domain" description="NAD-dependent epimerase/dehydratase" evidence="1">
    <location>
        <begin position="2"/>
        <end position="198"/>
    </location>
</feature>
<organism evidence="2 3">
    <name type="scientific">Tersicoccus solisilvae</name>
    <dbReference type="NCBI Taxonomy" id="1882339"/>
    <lineage>
        <taxon>Bacteria</taxon>
        <taxon>Bacillati</taxon>
        <taxon>Actinomycetota</taxon>
        <taxon>Actinomycetes</taxon>
        <taxon>Micrococcales</taxon>
        <taxon>Micrococcaceae</taxon>
        <taxon>Tersicoccus</taxon>
    </lineage>
</organism>
<dbReference type="SUPFAM" id="SSF51735">
    <property type="entry name" value="NAD(P)-binding Rossmann-fold domains"/>
    <property type="match status" value="1"/>
</dbReference>
<evidence type="ECO:0000313" key="2">
    <source>
        <dbReference type="EMBL" id="GGC92138.1"/>
    </source>
</evidence>
<dbReference type="InterPro" id="IPR036291">
    <property type="entry name" value="NAD(P)-bd_dom_sf"/>
</dbReference>
<dbReference type="Pfam" id="PF01370">
    <property type="entry name" value="Epimerase"/>
    <property type="match status" value="1"/>
</dbReference>